<sequence>MFLGLAISGSSSPPRGGQSSATGRLYHYLWICGAIVTLHLAFPLFWFIPDLYVAEPETVSGFTPFLDASSIHVPPSQVESVKQFDRTDDDWKGFHPNRTIAFVHLGKAGGMTVRSSTSLACRLAANSTEAFRTACIDKHFLPNATLSRQVNYYFHMHAYNKSELEGATSYLFVLRHPVERVISAYRYSHPANCRGEVRTGRIKPYGCYLERFLYKKGSQENQVFAKCFRSAEMETFAQAVLSPYPPFNTSHLGKETTLRFRKMAPGICRRMAHRVVRGLAHAQSLPNAFTRALPHMKYNYEYYMDHTVWQNPQKEVFGIRTEHEWNDLRAIDLSIGGSGVFRGEGRAISHGSGGYLPSPLTTDAYEKLCCVLEQEIANYQDLLHRIQNLNDAEKKACMDKVRQSCGIGDRPLEEWRKECQARIEHDRPVWQLPQANNRRVQQTAT</sequence>
<keyword evidence="1" id="KW-1133">Transmembrane helix</keyword>
<gene>
    <name evidence="2" type="ORF">SEMRO_1361_G266230.1</name>
</gene>
<dbReference type="Proteomes" id="UP001153069">
    <property type="component" value="Unassembled WGS sequence"/>
</dbReference>
<feature type="transmembrane region" description="Helical" evidence="1">
    <location>
        <begin position="25"/>
        <end position="48"/>
    </location>
</feature>
<dbReference type="OrthoDB" id="48783at2759"/>
<evidence type="ECO:0000313" key="3">
    <source>
        <dbReference type="Proteomes" id="UP001153069"/>
    </source>
</evidence>
<keyword evidence="1" id="KW-0472">Membrane</keyword>
<accession>A0A9N8HPT3</accession>
<organism evidence="2 3">
    <name type="scientific">Seminavis robusta</name>
    <dbReference type="NCBI Taxonomy" id="568900"/>
    <lineage>
        <taxon>Eukaryota</taxon>
        <taxon>Sar</taxon>
        <taxon>Stramenopiles</taxon>
        <taxon>Ochrophyta</taxon>
        <taxon>Bacillariophyta</taxon>
        <taxon>Bacillariophyceae</taxon>
        <taxon>Bacillariophycidae</taxon>
        <taxon>Naviculales</taxon>
        <taxon>Naviculaceae</taxon>
        <taxon>Seminavis</taxon>
    </lineage>
</organism>
<reference evidence="2" key="1">
    <citation type="submission" date="2020-06" db="EMBL/GenBank/DDBJ databases">
        <authorList>
            <consortium name="Plant Systems Biology data submission"/>
        </authorList>
    </citation>
    <scope>NUCLEOTIDE SEQUENCE</scope>
    <source>
        <strain evidence="2">D6</strain>
    </source>
</reference>
<evidence type="ECO:0000256" key="1">
    <source>
        <dbReference type="SAM" id="Phobius"/>
    </source>
</evidence>
<evidence type="ECO:0000313" key="2">
    <source>
        <dbReference type="EMBL" id="CAB9522968.1"/>
    </source>
</evidence>
<protein>
    <submittedName>
        <fullName evidence="2">Uncharacterized protein</fullName>
    </submittedName>
</protein>
<dbReference type="InterPro" id="IPR027417">
    <property type="entry name" value="P-loop_NTPase"/>
</dbReference>
<proteinExistence type="predicted"/>
<dbReference type="EMBL" id="CAICTM010001359">
    <property type="protein sequence ID" value="CAB9522968.1"/>
    <property type="molecule type" value="Genomic_DNA"/>
</dbReference>
<keyword evidence="3" id="KW-1185">Reference proteome</keyword>
<name>A0A9N8HPT3_9STRA</name>
<dbReference type="Gene3D" id="3.40.50.300">
    <property type="entry name" value="P-loop containing nucleotide triphosphate hydrolases"/>
    <property type="match status" value="1"/>
</dbReference>
<dbReference type="AlphaFoldDB" id="A0A9N8HPT3"/>
<keyword evidence="1" id="KW-0812">Transmembrane</keyword>
<comment type="caution">
    <text evidence="2">The sequence shown here is derived from an EMBL/GenBank/DDBJ whole genome shotgun (WGS) entry which is preliminary data.</text>
</comment>